<sequence length="231" mass="23660">RCWRGAPSRPPPRRAARRTRRRCRAAAGAARSWGPAPRSSLGAAGEPPRGAPRRHGAWRARGWRRPRGPPAAGQRPATAHRAPGGHAPAGPGPAAPLPRGARPRAAAAARRGGQGAEAGAAGQRDAGPVPLRGRGVTGCVERVAAEVAGGCPGGPVTGPPPPRGLGDKYATQAGVRKRRRNGVDAKDGQAGEWRRSRQPNLGFVLIILALRPLGQVSSGPGALRRGSGTEG</sequence>
<reference evidence="2" key="1">
    <citation type="submission" date="2023-10" db="EMBL/GenBank/DDBJ databases">
        <authorList>
            <person name="Chen Y."/>
            <person name="Shah S."/>
            <person name="Dougan E. K."/>
            <person name="Thang M."/>
            <person name="Chan C."/>
        </authorList>
    </citation>
    <scope>NUCLEOTIDE SEQUENCE [LARGE SCALE GENOMIC DNA]</scope>
</reference>
<feature type="compositionally biased region" description="Basic residues" evidence="1">
    <location>
        <begin position="11"/>
        <end position="24"/>
    </location>
</feature>
<accession>A0ABN9YA15</accession>
<feature type="non-terminal residue" evidence="2">
    <location>
        <position position="1"/>
    </location>
</feature>
<feature type="compositionally biased region" description="Low complexity" evidence="1">
    <location>
        <begin position="97"/>
        <end position="127"/>
    </location>
</feature>
<feature type="compositionally biased region" description="Basic and acidic residues" evidence="1">
    <location>
        <begin position="181"/>
        <end position="194"/>
    </location>
</feature>
<evidence type="ECO:0000313" key="3">
    <source>
        <dbReference type="Proteomes" id="UP001189429"/>
    </source>
</evidence>
<dbReference type="Proteomes" id="UP001189429">
    <property type="component" value="Unassembled WGS sequence"/>
</dbReference>
<dbReference type="EMBL" id="CAUYUJ010022168">
    <property type="protein sequence ID" value="CAK0909265.1"/>
    <property type="molecule type" value="Genomic_DNA"/>
</dbReference>
<feature type="compositionally biased region" description="Basic residues" evidence="1">
    <location>
        <begin position="51"/>
        <end position="67"/>
    </location>
</feature>
<evidence type="ECO:0000313" key="2">
    <source>
        <dbReference type="EMBL" id="CAK0909265.1"/>
    </source>
</evidence>
<feature type="compositionally biased region" description="Low complexity" evidence="1">
    <location>
        <begin position="25"/>
        <end position="48"/>
    </location>
</feature>
<protein>
    <submittedName>
        <fullName evidence="2">Uncharacterized protein</fullName>
    </submittedName>
</protein>
<gene>
    <name evidence="2" type="ORF">PCOR1329_LOCUS83720</name>
</gene>
<comment type="caution">
    <text evidence="2">The sequence shown here is derived from an EMBL/GenBank/DDBJ whole genome shotgun (WGS) entry which is preliminary data.</text>
</comment>
<name>A0ABN9YA15_9DINO</name>
<keyword evidence="3" id="KW-1185">Reference proteome</keyword>
<feature type="region of interest" description="Disordered" evidence="1">
    <location>
        <begin position="148"/>
        <end position="194"/>
    </location>
</feature>
<feature type="compositionally biased region" description="Low complexity" evidence="1">
    <location>
        <begin position="70"/>
        <end position="89"/>
    </location>
</feature>
<proteinExistence type="predicted"/>
<organism evidence="2 3">
    <name type="scientific">Prorocentrum cordatum</name>
    <dbReference type="NCBI Taxonomy" id="2364126"/>
    <lineage>
        <taxon>Eukaryota</taxon>
        <taxon>Sar</taxon>
        <taxon>Alveolata</taxon>
        <taxon>Dinophyceae</taxon>
        <taxon>Prorocentrales</taxon>
        <taxon>Prorocentraceae</taxon>
        <taxon>Prorocentrum</taxon>
    </lineage>
</organism>
<evidence type="ECO:0000256" key="1">
    <source>
        <dbReference type="SAM" id="MobiDB-lite"/>
    </source>
</evidence>
<feature type="non-terminal residue" evidence="2">
    <location>
        <position position="231"/>
    </location>
</feature>
<feature type="region of interest" description="Disordered" evidence="1">
    <location>
        <begin position="1"/>
        <end position="134"/>
    </location>
</feature>